<sequence length="113" mass="12173">VANAVGAALCKVSGMVDGVFEVDAEERDSALANIELKARREAILNGADPDTIEVLEITATQLSYLKGNQTRICIKVVGDLADVHALTRELLGRSFQSRVKTWTGKLAMITTKT</sequence>
<dbReference type="Proteomes" id="UP000001593">
    <property type="component" value="Unassembled WGS sequence"/>
</dbReference>
<protein>
    <submittedName>
        <fullName evidence="1">Uncharacterized protein</fullName>
    </submittedName>
</protein>
<dbReference type="EMBL" id="DS479351">
    <property type="protein sequence ID" value="EDO25507.1"/>
    <property type="molecule type" value="Genomic_DNA"/>
</dbReference>
<gene>
    <name evidence="1" type="ORF">NEMVEDRAFT_v1g225946</name>
</gene>
<evidence type="ECO:0000313" key="2">
    <source>
        <dbReference type="Proteomes" id="UP000001593"/>
    </source>
</evidence>
<dbReference type="PhylomeDB" id="A8DWA2"/>
<name>A8DWA2_NEMVE</name>
<keyword evidence="2" id="KW-1185">Reference proteome</keyword>
<organism evidence="1 2">
    <name type="scientific">Nematostella vectensis</name>
    <name type="common">Starlet sea anemone</name>
    <dbReference type="NCBI Taxonomy" id="45351"/>
    <lineage>
        <taxon>Eukaryota</taxon>
        <taxon>Metazoa</taxon>
        <taxon>Cnidaria</taxon>
        <taxon>Anthozoa</taxon>
        <taxon>Hexacorallia</taxon>
        <taxon>Actiniaria</taxon>
        <taxon>Edwardsiidae</taxon>
        <taxon>Nematostella</taxon>
    </lineage>
</organism>
<evidence type="ECO:0000313" key="1">
    <source>
        <dbReference type="EMBL" id="EDO25507.1"/>
    </source>
</evidence>
<dbReference type="InParanoid" id="A8DWA2"/>
<dbReference type="HOGENOM" id="CLU_2139724_0_0_1"/>
<reference evidence="1 2" key="1">
    <citation type="journal article" date="2007" name="Science">
        <title>Sea anemone genome reveals ancestral eumetazoan gene repertoire and genomic organization.</title>
        <authorList>
            <person name="Putnam N.H."/>
            <person name="Srivastava M."/>
            <person name="Hellsten U."/>
            <person name="Dirks B."/>
            <person name="Chapman J."/>
            <person name="Salamov A."/>
            <person name="Terry A."/>
            <person name="Shapiro H."/>
            <person name="Lindquist E."/>
            <person name="Kapitonov V.V."/>
            <person name="Jurka J."/>
            <person name="Genikhovich G."/>
            <person name="Grigoriev I.V."/>
            <person name="Lucas S.M."/>
            <person name="Steele R.E."/>
            <person name="Finnerty J.R."/>
            <person name="Technau U."/>
            <person name="Martindale M.Q."/>
            <person name="Rokhsar D.S."/>
        </authorList>
    </citation>
    <scope>NUCLEOTIDE SEQUENCE [LARGE SCALE GENOMIC DNA]</scope>
    <source>
        <strain evidence="2">CH2 X CH6</strain>
    </source>
</reference>
<dbReference type="AlphaFoldDB" id="A8DWA2"/>
<feature type="non-terminal residue" evidence="1">
    <location>
        <position position="113"/>
    </location>
</feature>
<proteinExistence type="predicted"/>
<dbReference type="STRING" id="45351.A8DWA2"/>
<accession>A8DWA2</accession>